<dbReference type="RefSeq" id="WP_152583543.1">
    <property type="nucleotide sequence ID" value="NZ_VIKT02000010.1"/>
</dbReference>
<keyword evidence="3 6" id="KW-1133">Transmembrane helix</keyword>
<keyword evidence="2 6" id="KW-0812">Transmembrane</keyword>
<dbReference type="AlphaFoldDB" id="A0A9E5JQJ5"/>
<evidence type="ECO:0000313" key="7">
    <source>
        <dbReference type="EMBL" id="NHF63052.1"/>
    </source>
</evidence>
<organism evidence="7 8">
    <name type="scientific">Microcella pacifica</name>
    <dbReference type="NCBI Taxonomy" id="2591847"/>
    <lineage>
        <taxon>Bacteria</taxon>
        <taxon>Bacillati</taxon>
        <taxon>Actinomycetota</taxon>
        <taxon>Actinomycetes</taxon>
        <taxon>Micrococcales</taxon>
        <taxon>Microbacteriaceae</taxon>
        <taxon>Microcella</taxon>
    </lineage>
</organism>
<feature type="transmembrane region" description="Helical" evidence="6">
    <location>
        <begin position="243"/>
        <end position="264"/>
    </location>
</feature>
<feature type="transmembrane region" description="Helical" evidence="6">
    <location>
        <begin position="270"/>
        <end position="293"/>
    </location>
</feature>
<feature type="transmembrane region" description="Helical" evidence="6">
    <location>
        <begin position="149"/>
        <end position="168"/>
    </location>
</feature>
<dbReference type="PANTHER" id="PTHR10361:SF28">
    <property type="entry name" value="P3 PROTEIN-RELATED"/>
    <property type="match status" value="1"/>
</dbReference>
<feature type="transmembrane region" description="Helical" evidence="6">
    <location>
        <begin position="205"/>
        <end position="231"/>
    </location>
</feature>
<name>A0A9E5JQJ5_9MICO</name>
<protein>
    <submittedName>
        <fullName evidence="7">Bile acid:sodium symporter family protein</fullName>
    </submittedName>
</protein>
<evidence type="ECO:0000313" key="8">
    <source>
        <dbReference type="Proteomes" id="UP000818266"/>
    </source>
</evidence>
<sequence length="322" mass="33958">MNIDEVTLNFTPTSLLLLDIVLAFIMFGIAMGVSYRDFAVVLRSPRAMAVAIAAQFLLLPALTFLLTLALQVQASIALGLILVACCPPGNISQVLTHQARGNVALSVSMTAVGNALAIVLLPLNFALWGGLHPTGSEILRSVQLDPVEMLLKILLIIAIPFALGLLIGNRWPKPVARVQPWVRGISLVALLAFIVIALAGNWQFFIAFIGVILLAVFLHEAIALSLGWGLARVSGLASPERRAMAFEVGIRNAGLGLGLTFAFFDGLGGMAIVAGWWGIWDIVAGLILATLWARHSRRRAARASGSDAGGGTAPSSAPAESS</sequence>
<keyword evidence="4 6" id="KW-0472">Membrane</keyword>
<feature type="transmembrane region" description="Helical" evidence="6">
    <location>
        <begin position="72"/>
        <end position="91"/>
    </location>
</feature>
<gene>
    <name evidence="7" type="ORF">FK219_007340</name>
</gene>
<reference evidence="7 8" key="1">
    <citation type="submission" date="2020-03" db="EMBL/GenBank/DDBJ databases">
        <title>Chryseoglobus sp. isolated from a deep-sea seamount.</title>
        <authorList>
            <person name="Zhang D.-C."/>
        </authorList>
    </citation>
    <scope>NUCLEOTIDE SEQUENCE [LARGE SCALE GENOMIC DNA]</scope>
    <source>
        <strain evidence="7 8">KN1116</strain>
    </source>
</reference>
<accession>A0A9E5JQJ5</accession>
<feature type="transmembrane region" description="Helical" evidence="6">
    <location>
        <begin position="180"/>
        <end position="199"/>
    </location>
</feature>
<feature type="compositionally biased region" description="Low complexity" evidence="5">
    <location>
        <begin position="313"/>
        <end position="322"/>
    </location>
</feature>
<feature type="transmembrane region" description="Helical" evidence="6">
    <location>
        <begin position="103"/>
        <end position="129"/>
    </location>
</feature>
<feature type="region of interest" description="Disordered" evidence="5">
    <location>
        <begin position="302"/>
        <end position="322"/>
    </location>
</feature>
<keyword evidence="8" id="KW-1185">Reference proteome</keyword>
<dbReference type="Pfam" id="PF01758">
    <property type="entry name" value="SBF"/>
    <property type="match status" value="1"/>
</dbReference>
<dbReference type="InterPro" id="IPR038770">
    <property type="entry name" value="Na+/solute_symporter_sf"/>
</dbReference>
<dbReference type="PANTHER" id="PTHR10361">
    <property type="entry name" value="SODIUM-BILE ACID COTRANSPORTER"/>
    <property type="match status" value="1"/>
</dbReference>
<evidence type="ECO:0000256" key="4">
    <source>
        <dbReference type="ARBA" id="ARBA00023136"/>
    </source>
</evidence>
<dbReference type="Gene3D" id="1.20.1530.20">
    <property type="match status" value="1"/>
</dbReference>
<dbReference type="InterPro" id="IPR002657">
    <property type="entry name" value="BilAc:Na_symport/Acr3"/>
</dbReference>
<feature type="transmembrane region" description="Helical" evidence="6">
    <location>
        <begin position="15"/>
        <end position="35"/>
    </location>
</feature>
<feature type="transmembrane region" description="Helical" evidence="6">
    <location>
        <begin position="47"/>
        <end position="66"/>
    </location>
</feature>
<evidence type="ECO:0000256" key="2">
    <source>
        <dbReference type="ARBA" id="ARBA00022692"/>
    </source>
</evidence>
<evidence type="ECO:0000256" key="1">
    <source>
        <dbReference type="ARBA" id="ARBA00004141"/>
    </source>
</evidence>
<dbReference type="Proteomes" id="UP000818266">
    <property type="component" value="Unassembled WGS sequence"/>
</dbReference>
<evidence type="ECO:0000256" key="5">
    <source>
        <dbReference type="SAM" id="MobiDB-lite"/>
    </source>
</evidence>
<dbReference type="GO" id="GO:0016020">
    <property type="term" value="C:membrane"/>
    <property type="evidence" value="ECO:0007669"/>
    <property type="project" value="UniProtKB-SubCell"/>
</dbReference>
<dbReference type="OrthoDB" id="9806785at2"/>
<evidence type="ECO:0000256" key="3">
    <source>
        <dbReference type="ARBA" id="ARBA00022989"/>
    </source>
</evidence>
<proteinExistence type="predicted"/>
<dbReference type="EMBL" id="VIKT02000010">
    <property type="protein sequence ID" value="NHF63052.1"/>
    <property type="molecule type" value="Genomic_DNA"/>
</dbReference>
<evidence type="ECO:0000256" key="6">
    <source>
        <dbReference type="SAM" id="Phobius"/>
    </source>
</evidence>
<comment type="caution">
    <text evidence="7">The sequence shown here is derived from an EMBL/GenBank/DDBJ whole genome shotgun (WGS) entry which is preliminary data.</text>
</comment>
<comment type="subcellular location">
    <subcellularLocation>
        <location evidence="1">Membrane</location>
        <topology evidence="1">Multi-pass membrane protein</topology>
    </subcellularLocation>
</comment>
<dbReference type="InterPro" id="IPR004710">
    <property type="entry name" value="Bilac:Na_transpt"/>
</dbReference>